<reference evidence="2 3" key="1">
    <citation type="submission" date="2019-07" db="EMBL/GenBank/DDBJ databases">
        <authorList>
            <person name="Park Y.J."/>
            <person name="Jeong S.E."/>
            <person name="Jung H.S."/>
        </authorList>
    </citation>
    <scope>NUCLEOTIDE SEQUENCE [LARGE SCALE GENOMIC DNA]</scope>
    <source>
        <strain evidence="3">P16(2019)</strain>
    </source>
</reference>
<dbReference type="InterPro" id="IPR050490">
    <property type="entry name" value="Bact_solute-bd_prot1"/>
</dbReference>
<dbReference type="PANTHER" id="PTHR43649">
    <property type="entry name" value="ARABINOSE-BINDING PROTEIN-RELATED"/>
    <property type="match status" value="1"/>
</dbReference>
<evidence type="ECO:0000313" key="3">
    <source>
        <dbReference type="Proteomes" id="UP000318521"/>
    </source>
</evidence>
<gene>
    <name evidence="2" type="ORF">FN960_04945</name>
</gene>
<keyword evidence="3" id="KW-1185">Reference proteome</keyword>
<proteinExistence type="predicted"/>
<dbReference type="EMBL" id="VLXZ01000002">
    <property type="protein sequence ID" value="TSB47859.1"/>
    <property type="molecule type" value="Genomic_DNA"/>
</dbReference>
<keyword evidence="1" id="KW-0732">Signal</keyword>
<name>A0A554A2E2_9BACI</name>
<sequence>MGNKKDEVDTLGKWRGNKIVFSVTLLFGFLLGCSETQNTDDEPIVIEDGGKYEDIGLSKFDSNIDVSFVRGTTDNVRQLENRFPNDTLVENRWTELFYDVLGINVQFKWVEEDIVYHKKLANDLMSGDLADIVRVNRQQLRELERANLIEDLTEVYETYATPLTTQVMKQDEENPFEAAMINEKLMGIPVIGSSVDIAQYIWIRTDWLEQLELEPPETMDDVLEISKAFTHRDLNQNGNADHQFGLAISKFLWDPIMSLTGFMAGYQAYPTIWLEDESGNLMYGGIQPEVKDALLVLQQMYQDGQIDEEFFLKDGSKIKEQINNGEVGMLYGEQWAPFFVQGSKEIDSNAEWKAFPIVSSNEELPYVPIKNQSEYFWVVKSGFDHPEALVKMINLYLEKNWGETAEYETYYSTPHPIWQLAPISQSPPLKNYHAFLDIQEAQRNDTLDELVGEARAIQGKITDYVENNDMDGWGWYLAYGEEGAYSILDSYQANNQLLHDQMVHAPTDAVVEYIPILYNLQLDAYKSIIMGTPIDNFDEFVENWKRIGGDKMTDELNEVHHQR</sequence>
<dbReference type="SUPFAM" id="SSF53850">
    <property type="entry name" value="Periplasmic binding protein-like II"/>
    <property type="match status" value="1"/>
</dbReference>
<evidence type="ECO:0000256" key="1">
    <source>
        <dbReference type="ARBA" id="ARBA00022729"/>
    </source>
</evidence>
<evidence type="ECO:0000313" key="2">
    <source>
        <dbReference type="EMBL" id="TSB47859.1"/>
    </source>
</evidence>
<organism evidence="2 3">
    <name type="scientific">Alkalicoccobacillus porphyridii</name>
    <dbReference type="NCBI Taxonomy" id="2597270"/>
    <lineage>
        <taxon>Bacteria</taxon>
        <taxon>Bacillati</taxon>
        <taxon>Bacillota</taxon>
        <taxon>Bacilli</taxon>
        <taxon>Bacillales</taxon>
        <taxon>Bacillaceae</taxon>
        <taxon>Alkalicoccobacillus</taxon>
    </lineage>
</organism>
<dbReference type="PANTHER" id="PTHR43649:SF33">
    <property type="entry name" value="POLYGALACTURONAN_RHAMNOGALACTURONAN-BINDING PROTEIN YTCQ"/>
    <property type="match status" value="1"/>
</dbReference>
<accession>A0A554A2E2</accession>
<dbReference type="RefSeq" id="WP_143847479.1">
    <property type="nucleotide sequence ID" value="NZ_VLXZ01000002.1"/>
</dbReference>
<dbReference type="Gene3D" id="3.40.190.10">
    <property type="entry name" value="Periplasmic binding protein-like II"/>
    <property type="match status" value="2"/>
</dbReference>
<comment type="caution">
    <text evidence="2">The sequence shown here is derived from an EMBL/GenBank/DDBJ whole genome shotgun (WGS) entry which is preliminary data.</text>
</comment>
<dbReference type="OrthoDB" id="9787283at2"/>
<dbReference type="Proteomes" id="UP000318521">
    <property type="component" value="Unassembled WGS sequence"/>
</dbReference>
<dbReference type="PROSITE" id="PS51257">
    <property type="entry name" value="PROKAR_LIPOPROTEIN"/>
    <property type="match status" value="1"/>
</dbReference>
<dbReference type="AlphaFoldDB" id="A0A554A2E2"/>
<protein>
    <submittedName>
        <fullName evidence="2">Extracellular solute-binding protein</fullName>
    </submittedName>
</protein>